<sequence length="412" mass="43004">MSAEHVEHAGCAGIPAARITALIKAEVDRWSDQLVQLSHSLHREPETALEEHRSCAKTVDLAATAGFTVERGVGGLDTAFTATRGTGELTLGFCAEYDALPGIGHACGHNVNGAAATGAALALAAVVDELGARVKLVGTPAEESVGGKAILLRAGVFDDVAAAMMVHADGQDTVEGSSLALAQWTVEYTGRPSHAATAPWEGANALDAVSLAYHAIGLLRQQLEPGSVVSFIITEGGHVPNVIPAQARAQVEMRARSVSQLHRIRDRVRACLEAGSLATGAHLDVTPCAEEFADLRQDPRMTEAYVRALKDLGRTPVSRADEHLASTDMGNVSQVLPSIHPTIGYDVGDAAHHTAEFTAYGTSPSADAAVLDGATAMALAAAELAHDPGQRARLLSAMSERPLVRAEQRARA</sequence>
<reference evidence="3 4" key="1">
    <citation type="journal article" date="2019" name="Int. J. Syst. Evol. Microbiol.">
        <title>The Global Catalogue of Microorganisms (GCM) 10K type strain sequencing project: providing services to taxonomists for standard genome sequencing and annotation.</title>
        <authorList>
            <consortium name="The Broad Institute Genomics Platform"/>
            <consortium name="The Broad Institute Genome Sequencing Center for Infectious Disease"/>
            <person name="Wu L."/>
            <person name="Ma J."/>
        </authorList>
    </citation>
    <scope>NUCLEOTIDE SEQUENCE [LARGE SCALE GENOMIC DNA]</scope>
    <source>
        <strain evidence="3 4">JCM 15478</strain>
    </source>
</reference>
<protein>
    <recommendedName>
        <fullName evidence="1">Peptidase M20 domain-containing protein 2</fullName>
    </recommendedName>
</protein>
<dbReference type="RefSeq" id="WP_344535647.1">
    <property type="nucleotide sequence ID" value="NZ_BAAAPE010000030.1"/>
</dbReference>
<comment type="caution">
    <text evidence="3">The sequence shown here is derived from an EMBL/GenBank/DDBJ whole genome shotgun (WGS) entry which is preliminary data.</text>
</comment>
<dbReference type="PIRSF" id="PIRSF037226">
    <property type="entry name" value="Amidohydrolase_ACY1L2_prd"/>
    <property type="match status" value="1"/>
</dbReference>
<dbReference type="InterPro" id="IPR011650">
    <property type="entry name" value="Peptidase_M20_dimer"/>
</dbReference>
<evidence type="ECO:0000313" key="3">
    <source>
        <dbReference type="EMBL" id="GAA2104267.1"/>
    </source>
</evidence>
<evidence type="ECO:0000256" key="1">
    <source>
        <dbReference type="PIRNR" id="PIRNR037226"/>
    </source>
</evidence>
<dbReference type="EMBL" id="BAAAPE010000030">
    <property type="protein sequence ID" value="GAA2104267.1"/>
    <property type="molecule type" value="Genomic_DNA"/>
</dbReference>
<gene>
    <name evidence="3" type="ORF">GCM10009801_79760</name>
</gene>
<dbReference type="Gene3D" id="3.30.70.360">
    <property type="match status" value="1"/>
</dbReference>
<name>A0ABN2X3E8_9ACTN</name>
<dbReference type="Gene3D" id="3.40.630.10">
    <property type="entry name" value="Zn peptidases"/>
    <property type="match status" value="1"/>
</dbReference>
<organism evidence="3 4">
    <name type="scientific">Streptomyces albiaxialis</name>
    <dbReference type="NCBI Taxonomy" id="329523"/>
    <lineage>
        <taxon>Bacteria</taxon>
        <taxon>Bacillati</taxon>
        <taxon>Actinomycetota</taxon>
        <taxon>Actinomycetes</taxon>
        <taxon>Kitasatosporales</taxon>
        <taxon>Streptomycetaceae</taxon>
        <taxon>Streptomyces</taxon>
    </lineage>
</organism>
<dbReference type="InterPro" id="IPR017439">
    <property type="entry name" value="Amidohydrolase"/>
</dbReference>
<keyword evidence="4" id="KW-1185">Reference proteome</keyword>
<proteinExistence type="inferred from homology"/>
<dbReference type="SUPFAM" id="SSF53187">
    <property type="entry name" value="Zn-dependent exopeptidases"/>
    <property type="match status" value="1"/>
</dbReference>
<evidence type="ECO:0000313" key="4">
    <source>
        <dbReference type="Proteomes" id="UP001500016"/>
    </source>
</evidence>
<dbReference type="NCBIfam" id="TIGR01891">
    <property type="entry name" value="amidohydrolases"/>
    <property type="match status" value="1"/>
</dbReference>
<dbReference type="Pfam" id="PF07687">
    <property type="entry name" value="M20_dimer"/>
    <property type="match status" value="1"/>
</dbReference>
<dbReference type="PANTHER" id="PTHR30575">
    <property type="entry name" value="PEPTIDASE M20"/>
    <property type="match status" value="1"/>
</dbReference>
<evidence type="ECO:0000259" key="2">
    <source>
        <dbReference type="Pfam" id="PF07687"/>
    </source>
</evidence>
<comment type="similarity">
    <text evidence="1">Belongs to the peptidase M20A family.</text>
</comment>
<feature type="domain" description="Peptidase M20 dimerisation" evidence="2">
    <location>
        <begin position="181"/>
        <end position="274"/>
    </location>
</feature>
<dbReference type="PANTHER" id="PTHR30575:SF0">
    <property type="entry name" value="XAA-ARG DIPEPTIDASE"/>
    <property type="match status" value="1"/>
</dbReference>
<dbReference type="InterPro" id="IPR052030">
    <property type="entry name" value="Peptidase_M20/M20A_hydrolases"/>
</dbReference>
<dbReference type="Pfam" id="PF01546">
    <property type="entry name" value="Peptidase_M20"/>
    <property type="match status" value="1"/>
</dbReference>
<dbReference type="InterPro" id="IPR017144">
    <property type="entry name" value="Xaa-Arg_dipeptidase"/>
</dbReference>
<accession>A0ABN2X3E8</accession>
<dbReference type="SUPFAM" id="SSF55031">
    <property type="entry name" value="Bacterial exopeptidase dimerisation domain"/>
    <property type="match status" value="1"/>
</dbReference>
<dbReference type="InterPro" id="IPR002933">
    <property type="entry name" value="Peptidase_M20"/>
</dbReference>
<dbReference type="InterPro" id="IPR036264">
    <property type="entry name" value="Bact_exopeptidase_dim_dom"/>
</dbReference>
<dbReference type="Proteomes" id="UP001500016">
    <property type="component" value="Unassembled WGS sequence"/>
</dbReference>